<keyword evidence="3 7" id="KW-0175">Coiled coil</keyword>
<sequence>MLGKPQVRVLVRFRPLNEEEVQKQQEGSHVEETPWIQYDEKSVEIIERIPAQVDGLSSPYNNCNNNCNNNNKQSNHDCSDNNIMIATTTTTSSSIAYINGDTEASGTPDVQSQTTTALIRPRLRKTFTFDDVLADSTDQQETFKHIGVPVLSNILKGYNSTILAYGQTGSGKTHSMLGPAGGKLNCYSPDSSYYESRGLIPRVVEALFNYLTDFNPTERTWRVRASMFEIYMDNIIDLFCSGPQASEYRIREDTESKGVYVESLEQVHCIDAKQLLELVGNGIQRRHTSATGSNDTSSRSHFILSLFLEQEDILTGGTNTVSRLNFVDLAGSEKVFPTLAESDRLREAQCINLSLALLGNVIHRLTNPKPGYVPFRDCKLTRILQDSLGGNALTTLLCHASTAMMNRNETITTLRFAEWAKKIRNRPRVNKTALTQQEFGLDHASAVVRAQQLQLRGQMPNGLIESQRPSLDTVSGIDTIEQQELEEENENEKKENLQSIIDALMNEVMELKKELNTKEEELQHSSETVEFYKQQCTLLKQEYDEVCERHKAREEKLLNMCASMDQERKRLLAEIEELQFNITSTGQSNWKPIAPVVHVGNSLTLQDSTKSESGVPATTVVHPLNSIHTIVIPKKGNPNKDNKSEAVPRHTDPVENVDPTTSSKEGIHQNDNKLLQTDEENTRDLNVQLDTLDQHLKQNKENPIDDVNTARGGLGKNPLQQEQLASSDHLLQQGRKQVHANTMTDLAATELQQQEELATAQRAQQEKELVHANTMTDLAATELQEQE</sequence>
<dbReference type="GO" id="GO:0007018">
    <property type="term" value="P:microtubule-based movement"/>
    <property type="evidence" value="ECO:0007669"/>
    <property type="project" value="InterPro"/>
</dbReference>
<dbReference type="GO" id="GO:0003777">
    <property type="term" value="F:microtubule motor activity"/>
    <property type="evidence" value="ECO:0007669"/>
    <property type="project" value="InterPro"/>
</dbReference>
<evidence type="ECO:0000256" key="4">
    <source>
        <dbReference type="ARBA" id="ARBA00023175"/>
    </source>
</evidence>
<dbReference type="PROSITE" id="PS00411">
    <property type="entry name" value="KINESIN_MOTOR_1"/>
    <property type="match status" value="1"/>
</dbReference>
<dbReference type="InterPro" id="IPR027417">
    <property type="entry name" value="P-loop_NTPase"/>
</dbReference>
<evidence type="ECO:0000256" key="1">
    <source>
        <dbReference type="ARBA" id="ARBA00022741"/>
    </source>
</evidence>
<feature type="coiled-coil region" evidence="7">
    <location>
        <begin position="477"/>
        <end position="535"/>
    </location>
</feature>
<evidence type="ECO:0000313" key="11">
    <source>
        <dbReference type="Proteomes" id="UP000192257"/>
    </source>
</evidence>
<keyword evidence="4 5" id="KW-0505">Motor protein</keyword>
<comment type="caution">
    <text evidence="10">The sequence shown here is derived from an EMBL/GenBank/DDBJ whole genome shotgun (WGS) entry which is preliminary data.</text>
</comment>
<dbReference type="SUPFAM" id="SSF52540">
    <property type="entry name" value="P-loop containing nucleoside triphosphate hydrolases"/>
    <property type="match status" value="1"/>
</dbReference>
<feature type="non-terminal residue" evidence="10">
    <location>
        <position position="787"/>
    </location>
</feature>
<comment type="similarity">
    <text evidence="5 6">Belongs to the TRAFAC class myosin-kinesin ATPase superfamily. Kinesin family.</text>
</comment>
<dbReference type="CDD" id="cd00106">
    <property type="entry name" value="KISc"/>
    <property type="match status" value="1"/>
</dbReference>
<dbReference type="RefSeq" id="XP_028883598.1">
    <property type="nucleotide sequence ID" value="XM_029025282.1"/>
</dbReference>
<evidence type="ECO:0000256" key="8">
    <source>
        <dbReference type="SAM" id="MobiDB-lite"/>
    </source>
</evidence>
<evidence type="ECO:0000313" key="10">
    <source>
        <dbReference type="EMBL" id="ORC89532.1"/>
    </source>
</evidence>
<keyword evidence="2 5" id="KW-0067">ATP-binding</keyword>
<feature type="domain" description="Kinesin motor" evidence="9">
    <location>
        <begin position="6"/>
        <end position="423"/>
    </location>
</feature>
<dbReference type="Pfam" id="PF00225">
    <property type="entry name" value="Kinesin"/>
    <property type="match status" value="1"/>
</dbReference>
<dbReference type="STRING" id="67003.A0A1X0NXX5"/>
<dbReference type="InterPro" id="IPR027640">
    <property type="entry name" value="Kinesin-like_fam"/>
</dbReference>
<dbReference type="Proteomes" id="UP000192257">
    <property type="component" value="Unassembled WGS sequence"/>
</dbReference>
<keyword evidence="11" id="KW-1185">Reference proteome</keyword>
<dbReference type="GeneID" id="39985062"/>
<dbReference type="PANTHER" id="PTHR47968">
    <property type="entry name" value="CENTROMERE PROTEIN E"/>
    <property type="match status" value="1"/>
</dbReference>
<keyword evidence="1 5" id="KW-0547">Nucleotide-binding</keyword>
<dbReference type="InterPro" id="IPR019821">
    <property type="entry name" value="Kinesin_motor_CS"/>
</dbReference>
<evidence type="ECO:0000259" key="9">
    <source>
        <dbReference type="PROSITE" id="PS50067"/>
    </source>
</evidence>
<evidence type="ECO:0000256" key="5">
    <source>
        <dbReference type="PROSITE-ProRule" id="PRU00283"/>
    </source>
</evidence>
<dbReference type="PROSITE" id="PS50067">
    <property type="entry name" value="KINESIN_MOTOR_2"/>
    <property type="match status" value="1"/>
</dbReference>
<accession>A0A1X0NXX5</accession>
<dbReference type="GO" id="GO:0005874">
    <property type="term" value="C:microtubule"/>
    <property type="evidence" value="ECO:0007669"/>
    <property type="project" value="UniProtKB-KW"/>
</dbReference>
<dbReference type="VEuPathDB" id="TriTrypDB:TM35_000123070"/>
<dbReference type="PANTHER" id="PTHR47968:SF75">
    <property type="entry name" value="CENTROMERE-ASSOCIATED PROTEIN E"/>
    <property type="match status" value="1"/>
</dbReference>
<dbReference type="Gene3D" id="3.40.850.10">
    <property type="entry name" value="Kinesin motor domain"/>
    <property type="match status" value="1"/>
</dbReference>
<dbReference type="EMBL" id="NBCO01000012">
    <property type="protein sequence ID" value="ORC89532.1"/>
    <property type="molecule type" value="Genomic_DNA"/>
</dbReference>
<keyword evidence="6" id="KW-0493">Microtubule</keyword>
<organism evidence="10 11">
    <name type="scientific">Trypanosoma theileri</name>
    <dbReference type="NCBI Taxonomy" id="67003"/>
    <lineage>
        <taxon>Eukaryota</taxon>
        <taxon>Discoba</taxon>
        <taxon>Euglenozoa</taxon>
        <taxon>Kinetoplastea</taxon>
        <taxon>Metakinetoplastina</taxon>
        <taxon>Trypanosomatida</taxon>
        <taxon>Trypanosomatidae</taxon>
        <taxon>Trypanosoma</taxon>
    </lineage>
</organism>
<feature type="binding site" evidence="5">
    <location>
        <begin position="166"/>
        <end position="173"/>
    </location>
    <ligand>
        <name>ATP</name>
        <dbReference type="ChEBI" id="CHEBI:30616"/>
    </ligand>
</feature>
<dbReference type="GO" id="GO:0008017">
    <property type="term" value="F:microtubule binding"/>
    <property type="evidence" value="ECO:0007669"/>
    <property type="project" value="InterPro"/>
</dbReference>
<dbReference type="InterPro" id="IPR001752">
    <property type="entry name" value="Kinesin_motor_dom"/>
</dbReference>
<evidence type="ECO:0000256" key="7">
    <source>
        <dbReference type="SAM" id="Coils"/>
    </source>
</evidence>
<feature type="region of interest" description="Disordered" evidence="8">
    <location>
        <begin position="631"/>
        <end position="680"/>
    </location>
</feature>
<evidence type="ECO:0000256" key="6">
    <source>
        <dbReference type="RuleBase" id="RU000394"/>
    </source>
</evidence>
<dbReference type="SMART" id="SM00129">
    <property type="entry name" value="KISc"/>
    <property type="match status" value="1"/>
</dbReference>
<evidence type="ECO:0000256" key="3">
    <source>
        <dbReference type="ARBA" id="ARBA00023054"/>
    </source>
</evidence>
<dbReference type="OrthoDB" id="3176171at2759"/>
<feature type="compositionally biased region" description="Basic and acidic residues" evidence="8">
    <location>
        <begin position="638"/>
        <end position="653"/>
    </location>
</feature>
<dbReference type="AlphaFoldDB" id="A0A1X0NXX5"/>
<proteinExistence type="inferred from homology"/>
<reference evidence="10 11" key="1">
    <citation type="submission" date="2017-03" db="EMBL/GenBank/DDBJ databases">
        <title>An alternative strategy for trypanosome survival in the mammalian bloodstream revealed through genome and transcriptome analysis of the ubiquitous bovine parasite Trypanosoma (Megatrypanum) theileri.</title>
        <authorList>
            <person name="Kelly S."/>
            <person name="Ivens A."/>
            <person name="Mott A."/>
            <person name="O'Neill E."/>
            <person name="Emms D."/>
            <person name="Macleod O."/>
            <person name="Voorheis P."/>
            <person name="Matthews J."/>
            <person name="Matthews K."/>
            <person name="Carrington M."/>
        </authorList>
    </citation>
    <scope>NUCLEOTIDE SEQUENCE [LARGE SCALE GENOMIC DNA]</scope>
    <source>
        <strain evidence="10">Edinburgh</strain>
    </source>
</reference>
<evidence type="ECO:0000256" key="2">
    <source>
        <dbReference type="ARBA" id="ARBA00022840"/>
    </source>
</evidence>
<dbReference type="PRINTS" id="PR00380">
    <property type="entry name" value="KINESINHEAVY"/>
</dbReference>
<gene>
    <name evidence="10" type="ORF">TM35_000123070</name>
</gene>
<dbReference type="GO" id="GO:0005524">
    <property type="term" value="F:ATP binding"/>
    <property type="evidence" value="ECO:0007669"/>
    <property type="project" value="UniProtKB-UniRule"/>
</dbReference>
<name>A0A1X0NXX5_9TRYP</name>
<dbReference type="InterPro" id="IPR036961">
    <property type="entry name" value="Kinesin_motor_dom_sf"/>
</dbReference>
<protein>
    <recommendedName>
        <fullName evidence="6">Kinesin-like protein</fullName>
    </recommendedName>
</protein>